<keyword evidence="10" id="KW-1185">Reference proteome</keyword>
<dbReference type="AlphaFoldDB" id="A0A8J5GHN2"/>
<feature type="compositionally biased region" description="Basic and acidic residues" evidence="7">
    <location>
        <begin position="77"/>
        <end position="87"/>
    </location>
</feature>
<dbReference type="InterPro" id="IPR013087">
    <property type="entry name" value="Znf_C2H2_type"/>
</dbReference>
<name>A0A8J5GHN2_ZINOF</name>
<dbReference type="PROSITE" id="PS00028">
    <property type="entry name" value="ZINC_FINGER_C2H2_1"/>
    <property type="match status" value="1"/>
</dbReference>
<dbReference type="PROSITE" id="PS50157">
    <property type="entry name" value="ZINC_FINGER_C2H2_2"/>
    <property type="match status" value="1"/>
</dbReference>
<feature type="region of interest" description="Disordered" evidence="7">
    <location>
        <begin position="1"/>
        <end position="22"/>
    </location>
</feature>
<reference evidence="9 10" key="1">
    <citation type="submission" date="2020-08" db="EMBL/GenBank/DDBJ databases">
        <title>Plant Genome Project.</title>
        <authorList>
            <person name="Zhang R.-G."/>
        </authorList>
    </citation>
    <scope>NUCLEOTIDE SEQUENCE [LARGE SCALE GENOMIC DNA]</scope>
    <source>
        <tissue evidence="9">Rhizome</tissue>
    </source>
</reference>
<feature type="compositionally biased region" description="Acidic residues" evidence="7">
    <location>
        <begin position="1"/>
        <end position="11"/>
    </location>
</feature>
<evidence type="ECO:0000256" key="7">
    <source>
        <dbReference type="SAM" id="MobiDB-lite"/>
    </source>
</evidence>
<dbReference type="InterPro" id="IPR036236">
    <property type="entry name" value="Znf_C2H2_sf"/>
</dbReference>
<evidence type="ECO:0000256" key="1">
    <source>
        <dbReference type="ARBA" id="ARBA00004123"/>
    </source>
</evidence>
<dbReference type="Gene3D" id="3.30.160.60">
    <property type="entry name" value="Classic Zinc Finger"/>
    <property type="match status" value="1"/>
</dbReference>
<dbReference type="PANTHER" id="PTHR47287">
    <property type="entry name" value="C2H2 AND C2HC ZINC FINGERS SUPERFAMILY PROTEIN"/>
    <property type="match status" value="1"/>
</dbReference>
<protein>
    <recommendedName>
        <fullName evidence="8">C2H2-type domain-containing protein</fullName>
    </recommendedName>
</protein>
<evidence type="ECO:0000256" key="5">
    <source>
        <dbReference type="ARBA" id="ARBA00023242"/>
    </source>
</evidence>
<keyword evidence="2" id="KW-0479">Metal-binding</keyword>
<dbReference type="EMBL" id="JACMSC010000010">
    <property type="protein sequence ID" value="KAG6503467.1"/>
    <property type="molecule type" value="Genomic_DNA"/>
</dbReference>
<feature type="domain" description="C2H2-type" evidence="8">
    <location>
        <begin position="28"/>
        <end position="55"/>
    </location>
</feature>
<dbReference type="InterPro" id="IPR044246">
    <property type="entry name" value="ZFP3-like"/>
</dbReference>
<keyword evidence="5" id="KW-0539">Nucleus</keyword>
<comment type="subcellular location">
    <subcellularLocation>
        <location evidence="1">Nucleus</location>
    </subcellularLocation>
</comment>
<evidence type="ECO:0000256" key="2">
    <source>
        <dbReference type="ARBA" id="ARBA00022723"/>
    </source>
</evidence>
<dbReference type="SUPFAM" id="SSF57667">
    <property type="entry name" value="beta-beta-alpha zinc fingers"/>
    <property type="match status" value="1"/>
</dbReference>
<evidence type="ECO:0000256" key="6">
    <source>
        <dbReference type="PROSITE-ProRule" id="PRU00042"/>
    </source>
</evidence>
<feature type="region of interest" description="Disordered" evidence="7">
    <location>
        <begin position="72"/>
        <end position="93"/>
    </location>
</feature>
<accession>A0A8J5GHN2</accession>
<gene>
    <name evidence="9" type="ORF">ZIOFF_035782</name>
</gene>
<evidence type="ECO:0000313" key="9">
    <source>
        <dbReference type="EMBL" id="KAG6503467.1"/>
    </source>
</evidence>
<evidence type="ECO:0000313" key="10">
    <source>
        <dbReference type="Proteomes" id="UP000734854"/>
    </source>
</evidence>
<evidence type="ECO:0000259" key="8">
    <source>
        <dbReference type="PROSITE" id="PS50157"/>
    </source>
</evidence>
<dbReference type="GO" id="GO:0005634">
    <property type="term" value="C:nucleus"/>
    <property type="evidence" value="ECO:0007669"/>
    <property type="project" value="UniProtKB-SubCell"/>
</dbReference>
<dbReference type="PANTHER" id="PTHR47287:SF15">
    <property type="entry name" value="ZINC FINGER PROTEIN 3-LIKE"/>
    <property type="match status" value="1"/>
</dbReference>
<keyword evidence="4" id="KW-0862">Zinc</keyword>
<dbReference type="GO" id="GO:0009788">
    <property type="term" value="P:negative regulation of abscisic acid-activated signaling pathway"/>
    <property type="evidence" value="ECO:0007669"/>
    <property type="project" value="InterPro"/>
</dbReference>
<dbReference type="GO" id="GO:0008270">
    <property type="term" value="F:zinc ion binding"/>
    <property type="evidence" value="ECO:0007669"/>
    <property type="project" value="UniProtKB-KW"/>
</dbReference>
<evidence type="ECO:0000256" key="3">
    <source>
        <dbReference type="ARBA" id="ARBA00022771"/>
    </source>
</evidence>
<comment type="caution">
    <text evidence="9">The sequence shown here is derived from an EMBL/GenBank/DDBJ whole genome shotgun (WGS) entry which is preliminary data.</text>
</comment>
<keyword evidence="3 6" id="KW-0863">Zinc-finger</keyword>
<evidence type="ECO:0000256" key="4">
    <source>
        <dbReference type="ARBA" id="ARBA00022833"/>
    </source>
</evidence>
<dbReference type="Proteomes" id="UP000734854">
    <property type="component" value="Unassembled WGS sequence"/>
</dbReference>
<proteinExistence type="predicted"/>
<organism evidence="9 10">
    <name type="scientific">Zingiber officinale</name>
    <name type="common">Ginger</name>
    <name type="synonym">Amomum zingiber</name>
    <dbReference type="NCBI Taxonomy" id="94328"/>
    <lineage>
        <taxon>Eukaryota</taxon>
        <taxon>Viridiplantae</taxon>
        <taxon>Streptophyta</taxon>
        <taxon>Embryophyta</taxon>
        <taxon>Tracheophyta</taxon>
        <taxon>Spermatophyta</taxon>
        <taxon>Magnoliopsida</taxon>
        <taxon>Liliopsida</taxon>
        <taxon>Zingiberales</taxon>
        <taxon>Zingiberaceae</taxon>
        <taxon>Zingiber</taxon>
    </lineage>
</organism>
<sequence length="93" mass="10459">MFMENLEEEANPELVLEPPESTRPSRVFTCGYCQRKFCSSQALGGHQNAHRYERSLARHNLEEEGRQRAIAAGAAARGRDGDKEKGIDLSLRL</sequence>